<reference evidence="1 2" key="1">
    <citation type="submission" date="2018-07" db="EMBL/GenBank/DDBJ databases">
        <title>Section-level genome sequencing of Aspergillus section Nigri to investigate inter- and intra-species variation.</title>
        <authorList>
            <consortium name="DOE Joint Genome Institute"/>
            <person name="Vesth T.C."/>
            <person name="Nybo J.L."/>
            <person name="Theobald S."/>
            <person name="Frisvad J.C."/>
            <person name="Larsen T.O."/>
            <person name="Nielsen K.F."/>
            <person name="Hoof J.B."/>
            <person name="Brandl J."/>
            <person name="Salamov A."/>
            <person name="Riley R."/>
            <person name="Gladden J.M."/>
            <person name="Phatale P."/>
            <person name="Nielsen M.T."/>
            <person name="Lyhne E.K."/>
            <person name="Kogle M.E."/>
            <person name="Strasser K."/>
            <person name="McDonnell E."/>
            <person name="Barry K."/>
            <person name="Clum A."/>
            <person name="Chen C."/>
            <person name="Nolan M."/>
            <person name="Sandor L."/>
            <person name="Kuo A."/>
            <person name="Lipzen A."/>
            <person name="Hainaut M."/>
            <person name="Drula E."/>
            <person name="Tsang A."/>
            <person name="Magnuson J.K."/>
            <person name="Henrissat B."/>
            <person name="Wiebenga A."/>
            <person name="Simmons B.A."/>
            <person name="Makela M.R."/>
            <person name="De vries R.P."/>
            <person name="Grigoriev I.V."/>
            <person name="Mortensen U.H."/>
            <person name="Baker S.E."/>
            <person name="Andersen M.R."/>
        </authorList>
    </citation>
    <scope>NUCLEOTIDE SEQUENCE [LARGE SCALE GENOMIC DNA]</scope>
    <source>
        <strain evidence="1 2">ATCC 13157</strain>
    </source>
</reference>
<dbReference type="PANTHER" id="PTHR37540">
    <property type="entry name" value="TRANSCRIPTION FACTOR (ACR-2), PUTATIVE-RELATED-RELATED"/>
    <property type="match status" value="1"/>
</dbReference>
<proteinExistence type="predicted"/>
<accession>A0A370P7W8</accession>
<organism evidence="1 2">
    <name type="scientific">Aspergillus phoenicis ATCC 13157</name>
    <dbReference type="NCBI Taxonomy" id="1353007"/>
    <lineage>
        <taxon>Eukaryota</taxon>
        <taxon>Fungi</taxon>
        <taxon>Dikarya</taxon>
        <taxon>Ascomycota</taxon>
        <taxon>Pezizomycotina</taxon>
        <taxon>Eurotiomycetes</taxon>
        <taxon>Eurotiomycetidae</taxon>
        <taxon>Eurotiales</taxon>
        <taxon>Aspergillaceae</taxon>
        <taxon>Aspergillus</taxon>
    </lineage>
</organism>
<dbReference type="Pfam" id="PF11951">
    <property type="entry name" value="Fungal_trans_2"/>
    <property type="match status" value="1"/>
</dbReference>
<dbReference type="InterPro" id="IPR021858">
    <property type="entry name" value="Fun_TF"/>
</dbReference>
<sequence>MDQKFLFVDGVQIGKTARKQIRRHVMNGKNAGKKVHRRSRLDLIRPTPYYQKPSASGQCEHQIIEQEHQHEHSSKEQRLACPIMNHRSLGNPFLTLSYPVETTSYTINVFNEFFSHVVNRFYPCRLGVSPDDAKYWWLRFILSDEAAYHVIIAVAEACNQFLDGGGDNSATALYHRQRTLTLVAERLAGKDALSDSTLGVIVMMIVQEQMRKVVPEAHIHYEGLRRLIELRGGLDQLEHSPTLLLKICKMDNLYAWQYGRPMAYFRDRMPYARAMLEAEGFSFDRSVAESAIHHHNLNPYLYEILLDVTNVSILFNKIPPKTRLNYLTFAELVHSICYRLSRFQPLHEPSSLSDLEDVYHIGLMMFMITLFMQFDHSQRVLKCDAVISRLRSILYRDLAELDNDLVLWILFLGGIWITDGPDDSWLHWKIKKMTLSMGIDSWAEIYSVISAFPWIRNLHNTPGIALWESVYESCQFC</sequence>
<dbReference type="Proteomes" id="UP000254937">
    <property type="component" value="Unassembled WGS sequence"/>
</dbReference>
<keyword evidence="2" id="KW-1185">Reference proteome</keyword>
<evidence type="ECO:0000313" key="2">
    <source>
        <dbReference type="Proteomes" id="UP000254937"/>
    </source>
</evidence>
<dbReference type="AlphaFoldDB" id="A0A370P7W8"/>
<dbReference type="PANTHER" id="PTHR37540:SF9">
    <property type="entry name" value="ZN(2)-C6 FUNGAL-TYPE DOMAIN-CONTAINING PROTEIN"/>
    <property type="match status" value="1"/>
</dbReference>
<evidence type="ECO:0000313" key="1">
    <source>
        <dbReference type="EMBL" id="RDK38268.1"/>
    </source>
</evidence>
<dbReference type="EMBL" id="KZ851866">
    <property type="protein sequence ID" value="RDK38268.1"/>
    <property type="molecule type" value="Genomic_DNA"/>
</dbReference>
<name>A0A370P7W8_ASPPH</name>
<gene>
    <name evidence="1" type="ORF">M752DRAFT_329972</name>
</gene>
<protein>
    <submittedName>
        <fullName evidence="1">Uncharacterized protein</fullName>
    </submittedName>
</protein>